<comment type="caution">
    <text evidence="2">The sequence shown here is derived from an EMBL/GenBank/DDBJ whole genome shotgun (WGS) entry which is preliminary data.</text>
</comment>
<evidence type="ECO:0000313" key="2">
    <source>
        <dbReference type="EMBL" id="EJK53327.1"/>
    </source>
</evidence>
<dbReference type="AlphaFoldDB" id="K0S358"/>
<organism evidence="2 3">
    <name type="scientific">Thalassiosira oceanica</name>
    <name type="common">Marine diatom</name>
    <dbReference type="NCBI Taxonomy" id="159749"/>
    <lineage>
        <taxon>Eukaryota</taxon>
        <taxon>Sar</taxon>
        <taxon>Stramenopiles</taxon>
        <taxon>Ochrophyta</taxon>
        <taxon>Bacillariophyta</taxon>
        <taxon>Coscinodiscophyceae</taxon>
        <taxon>Thalassiosirophycidae</taxon>
        <taxon>Thalassiosirales</taxon>
        <taxon>Thalassiosiraceae</taxon>
        <taxon>Thalassiosira</taxon>
    </lineage>
</organism>
<feature type="non-terminal residue" evidence="2">
    <location>
        <position position="1"/>
    </location>
</feature>
<dbReference type="Proteomes" id="UP000266841">
    <property type="component" value="Unassembled WGS sequence"/>
</dbReference>
<sequence length="187" mass="20702">EQAAALLDEAGYTLNSNGKREKDGVLSINLVAYPHRPGHGIMQPLIAESLRDLGIEVEETLTSFTWSDTQDIIDGRTFDILMWTQHTLPAGDPLWFLSAFFGTDGANNHANISSDAIDGHLAELSLAEDKDERVALTTKAHNEILKEVAVSNLVTPVWHVGLSKRIADYKPWGSDYYVIRPDLFVSQ</sequence>
<accession>K0S358</accession>
<dbReference type="PANTHER" id="PTHR30290">
    <property type="entry name" value="PERIPLASMIC BINDING COMPONENT OF ABC TRANSPORTER"/>
    <property type="match status" value="1"/>
</dbReference>
<dbReference type="InterPro" id="IPR039424">
    <property type="entry name" value="SBP_5"/>
</dbReference>
<name>K0S358_THAOC</name>
<dbReference type="EMBL" id="AGNL01038011">
    <property type="protein sequence ID" value="EJK53327.1"/>
    <property type="molecule type" value="Genomic_DNA"/>
</dbReference>
<proteinExistence type="predicted"/>
<protein>
    <recommendedName>
        <fullName evidence="1">Solute-binding protein family 5 domain-containing protein</fullName>
    </recommendedName>
</protein>
<dbReference type="GO" id="GO:1904680">
    <property type="term" value="F:peptide transmembrane transporter activity"/>
    <property type="evidence" value="ECO:0007669"/>
    <property type="project" value="TreeGrafter"/>
</dbReference>
<dbReference type="Gene3D" id="3.10.105.10">
    <property type="entry name" value="Dipeptide-binding Protein, Domain 3"/>
    <property type="match status" value="1"/>
</dbReference>
<dbReference type="OrthoDB" id="40752at2759"/>
<gene>
    <name evidence="2" type="ORF">THAOC_27259</name>
</gene>
<dbReference type="SUPFAM" id="SSF53850">
    <property type="entry name" value="Periplasmic binding protein-like II"/>
    <property type="match status" value="1"/>
</dbReference>
<evidence type="ECO:0000313" key="3">
    <source>
        <dbReference type="Proteomes" id="UP000266841"/>
    </source>
</evidence>
<dbReference type="GO" id="GO:0015833">
    <property type="term" value="P:peptide transport"/>
    <property type="evidence" value="ECO:0007669"/>
    <property type="project" value="TreeGrafter"/>
</dbReference>
<dbReference type="Pfam" id="PF00496">
    <property type="entry name" value="SBP_bac_5"/>
    <property type="match status" value="1"/>
</dbReference>
<keyword evidence="3" id="KW-1185">Reference proteome</keyword>
<dbReference type="InterPro" id="IPR000914">
    <property type="entry name" value="SBP_5_dom"/>
</dbReference>
<reference evidence="2 3" key="1">
    <citation type="journal article" date="2012" name="Genome Biol.">
        <title>Genome and low-iron response of an oceanic diatom adapted to chronic iron limitation.</title>
        <authorList>
            <person name="Lommer M."/>
            <person name="Specht M."/>
            <person name="Roy A.S."/>
            <person name="Kraemer L."/>
            <person name="Andreson R."/>
            <person name="Gutowska M.A."/>
            <person name="Wolf J."/>
            <person name="Bergner S.V."/>
            <person name="Schilhabel M.B."/>
            <person name="Klostermeier U.C."/>
            <person name="Beiko R.G."/>
            <person name="Rosenstiel P."/>
            <person name="Hippler M."/>
            <person name="Laroche J."/>
        </authorList>
    </citation>
    <scope>NUCLEOTIDE SEQUENCE [LARGE SCALE GENOMIC DNA]</scope>
    <source>
        <strain evidence="2 3">CCMP1005</strain>
    </source>
</reference>
<evidence type="ECO:0000259" key="1">
    <source>
        <dbReference type="Pfam" id="PF00496"/>
    </source>
</evidence>
<feature type="domain" description="Solute-binding protein family 5" evidence="1">
    <location>
        <begin position="1"/>
        <end position="107"/>
    </location>
</feature>